<dbReference type="SUPFAM" id="SSF51658">
    <property type="entry name" value="Xylose isomerase-like"/>
    <property type="match status" value="1"/>
</dbReference>
<dbReference type="EMBL" id="JBEPTQ010000002">
    <property type="protein sequence ID" value="MET4718422.1"/>
    <property type="molecule type" value="Genomic_DNA"/>
</dbReference>
<dbReference type="Pfam" id="PF01261">
    <property type="entry name" value="AP_endonuc_2"/>
    <property type="match status" value="1"/>
</dbReference>
<dbReference type="PANTHER" id="PTHR12110">
    <property type="entry name" value="HYDROXYPYRUVATE ISOMERASE"/>
    <property type="match status" value="1"/>
</dbReference>
<dbReference type="GeneID" id="64072707"/>
<protein>
    <submittedName>
        <fullName evidence="2">Sugar phosphate isomerase/epimerase</fullName>
    </submittedName>
</protein>
<dbReference type="RefSeq" id="WP_014492379.1">
    <property type="nucleotide sequence ID" value="NZ_BJNK01000037.1"/>
</dbReference>
<dbReference type="InterPro" id="IPR050312">
    <property type="entry name" value="IolE/XylAMocC-like"/>
</dbReference>
<organism evidence="2 3">
    <name type="scientific">Bradyrhizobium japonicum</name>
    <dbReference type="NCBI Taxonomy" id="375"/>
    <lineage>
        <taxon>Bacteria</taxon>
        <taxon>Pseudomonadati</taxon>
        <taxon>Pseudomonadota</taxon>
        <taxon>Alphaproteobacteria</taxon>
        <taxon>Hyphomicrobiales</taxon>
        <taxon>Nitrobacteraceae</taxon>
        <taxon>Bradyrhizobium</taxon>
    </lineage>
</organism>
<reference evidence="2 3" key="1">
    <citation type="submission" date="2024-06" db="EMBL/GenBank/DDBJ databases">
        <title>Genomic Encyclopedia of Type Strains, Phase V (KMG-V): Genome sequencing to study the core and pangenomes of soil and plant-associated prokaryotes.</title>
        <authorList>
            <person name="Whitman W."/>
        </authorList>
    </citation>
    <scope>NUCLEOTIDE SEQUENCE [LARGE SCALE GENOMIC DNA]</scope>
    <source>
        <strain evidence="2 3">USDA 160</strain>
    </source>
</reference>
<keyword evidence="2" id="KW-0413">Isomerase</keyword>
<keyword evidence="3" id="KW-1185">Reference proteome</keyword>
<evidence type="ECO:0000313" key="2">
    <source>
        <dbReference type="EMBL" id="MET4718422.1"/>
    </source>
</evidence>
<comment type="caution">
    <text evidence="2">The sequence shown here is derived from an EMBL/GenBank/DDBJ whole genome shotgun (WGS) entry which is preliminary data.</text>
</comment>
<dbReference type="GO" id="GO:0016853">
    <property type="term" value="F:isomerase activity"/>
    <property type="evidence" value="ECO:0007669"/>
    <property type="project" value="UniProtKB-KW"/>
</dbReference>
<sequence length="294" mass="32552">MRLGPGSPKGSINRGVALSRRNVLQCLAAGMAMGAASVSASEKRKIGLQLYTLRDLLKNDFEGTLRNVARFGYSEVEFAGILGPDVRRTGELLRSLGLGAPSLHLEYGNLRDKTGSSFDLAHSLGSRFVVCPWLDPPQRQTIDDWKRICDELNRIGELAARAGLTLAYHNHDFEFADLTGGILPYDVLLSRTDERFVKFELDVYWAARGNLNSARVLRAHPSRFRLLHLKDMATDGSTTELGRGTIDFAGILDAAFESGVQHVFVEQDISAEPLRSIEISIAFLRRQPHFAQGR</sequence>
<dbReference type="InterPro" id="IPR013022">
    <property type="entry name" value="Xyl_isomerase-like_TIM-brl"/>
</dbReference>
<dbReference type="Gene3D" id="3.20.20.150">
    <property type="entry name" value="Divalent-metal-dependent TIM barrel enzymes"/>
    <property type="match status" value="1"/>
</dbReference>
<dbReference type="Proteomes" id="UP001549291">
    <property type="component" value="Unassembled WGS sequence"/>
</dbReference>
<evidence type="ECO:0000259" key="1">
    <source>
        <dbReference type="Pfam" id="PF01261"/>
    </source>
</evidence>
<feature type="domain" description="Xylose isomerase-like TIM barrel" evidence="1">
    <location>
        <begin position="66"/>
        <end position="286"/>
    </location>
</feature>
<dbReference type="PANTHER" id="PTHR12110:SF41">
    <property type="entry name" value="INOSOSE DEHYDRATASE"/>
    <property type="match status" value="1"/>
</dbReference>
<evidence type="ECO:0000313" key="3">
    <source>
        <dbReference type="Proteomes" id="UP001549291"/>
    </source>
</evidence>
<accession>A0ABV2RQ19</accession>
<dbReference type="InterPro" id="IPR036237">
    <property type="entry name" value="Xyl_isomerase-like_sf"/>
</dbReference>
<name>A0ABV2RQ19_BRAJP</name>
<gene>
    <name evidence="2" type="ORF">ABIF63_002528</name>
</gene>
<proteinExistence type="predicted"/>